<evidence type="ECO:0000313" key="1">
    <source>
        <dbReference type="EMBL" id="XBU06245.1"/>
    </source>
</evidence>
<proteinExistence type="predicted"/>
<accession>A0AAU7SS97</accession>
<sequence>MSTLISCNNTISSALFEITRSVRESMLHQRIVGYTPDKAPMGVSSLVKTPGIKRTISSTSNYVIVPRNAIIDRVEFVGFDGFSAGRIEIGLGTFNSPINFPLISNTTAEIANELIGGIKDFRFDELTGSNDHAVVTQDSYINICTTTPITGFLQVAIYFHLRPEVPVVPPRRD</sequence>
<evidence type="ECO:0008006" key="2">
    <source>
        <dbReference type="Google" id="ProtNLM"/>
    </source>
</evidence>
<reference evidence="1" key="1">
    <citation type="journal article" date="2024" name="Virus Evol.">
        <title>The diverse liver viromes of Australian geckos and skinks are dominated by hepaciviruses and picornaviruses and reflect host taxonomy and habitat.</title>
        <authorList>
            <person name="Mahar J.E."/>
            <person name="Wille M."/>
            <person name="Harvey E."/>
            <person name="Moritz C.C."/>
            <person name="Holmes E.C."/>
        </authorList>
    </citation>
    <scope>NUCLEOTIDE SEQUENCE</scope>
    <source>
        <strain evidence="1">Hbin-M_C35</strain>
    </source>
</reference>
<protein>
    <recommendedName>
        <fullName evidence="2">Capsid protein</fullName>
    </recommendedName>
</protein>
<organism evidence="1">
    <name type="scientific">Heteronotia binoei irido-like virus</name>
    <dbReference type="NCBI Taxonomy" id="3141948"/>
    <lineage>
        <taxon>Viruses</taxon>
        <taxon>Varidnaviria</taxon>
        <taxon>Bamfordvirae</taxon>
        <taxon>Nucleocytoviricota</taxon>
        <taxon>Megaviricetes</taxon>
        <taxon>Pimascovirales</taxon>
        <taxon>Pimascovirales incertae sedis</taxon>
        <taxon>Iridoviridae</taxon>
    </lineage>
</organism>
<name>A0AAU7SS97_9VIRU</name>
<dbReference type="EMBL" id="PP711193">
    <property type="protein sequence ID" value="XBU06245.1"/>
    <property type="molecule type" value="Genomic_DNA"/>
</dbReference>
<reference evidence="1" key="2">
    <citation type="submission" date="2024-03" db="EMBL/GenBank/DDBJ databases">
        <authorList>
            <person name="Mahar J.E."/>
            <person name="Wille M."/>
            <person name="Harvey E."/>
            <person name="Moritz C.C."/>
            <person name="Holmes E.C."/>
        </authorList>
    </citation>
    <scope>NUCLEOTIDE SEQUENCE</scope>
    <source>
        <strain evidence="1">Hbin-M_C35</strain>
    </source>
</reference>